<reference evidence="1" key="2">
    <citation type="submission" date="2023-05" db="EMBL/GenBank/DDBJ databases">
        <authorList>
            <consortium name="Lawrence Berkeley National Laboratory"/>
            <person name="Steindorff A."/>
            <person name="Hensen N."/>
            <person name="Bonometti L."/>
            <person name="Westerberg I."/>
            <person name="Brannstrom I.O."/>
            <person name="Guillou S."/>
            <person name="Cros-Aarteil S."/>
            <person name="Calhoun S."/>
            <person name="Haridas S."/>
            <person name="Kuo A."/>
            <person name="Mondo S."/>
            <person name="Pangilinan J."/>
            <person name="Riley R."/>
            <person name="Labutti K."/>
            <person name="Andreopoulos B."/>
            <person name="Lipzen A."/>
            <person name="Chen C."/>
            <person name="Yanf M."/>
            <person name="Daum C."/>
            <person name="Ng V."/>
            <person name="Clum A."/>
            <person name="Ohm R."/>
            <person name="Martin F."/>
            <person name="Silar P."/>
            <person name="Natvig D."/>
            <person name="Lalanne C."/>
            <person name="Gautier V."/>
            <person name="Ament-Velasquez S.L."/>
            <person name="Kruys A."/>
            <person name="Hutchinson M.I."/>
            <person name="Powell A.J."/>
            <person name="Barry K."/>
            <person name="Miller A.N."/>
            <person name="Grigoriev I.V."/>
            <person name="Debuchy R."/>
            <person name="Gladieux P."/>
            <person name="Thoren M.H."/>
            <person name="Johannesson H."/>
        </authorList>
    </citation>
    <scope>NUCLEOTIDE SEQUENCE</scope>
    <source>
        <strain evidence="1">CBS 508.74</strain>
    </source>
</reference>
<proteinExistence type="predicted"/>
<dbReference type="GeneID" id="89933140"/>
<accession>A0AAN6TLA5</accession>
<gene>
    <name evidence="1" type="ORF">N656DRAFT_256571</name>
</gene>
<dbReference type="AlphaFoldDB" id="A0AAN6TLA5"/>
<evidence type="ECO:0000313" key="2">
    <source>
        <dbReference type="Proteomes" id="UP001302812"/>
    </source>
</evidence>
<dbReference type="EMBL" id="MU853333">
    <property type="protein sequence ID" value="KAK4116533.1"/>
    <property type="molecule type" value="Genomic_DNA"/>
</dbReference>
<name>A0AAN6TLA5_9PEZI</name>
<comment type="caution">
    <text evidence="1">The sequence shown here is derived from an EMBL/GenBank/DDBJ whole genome shotgun (WGS) entry which is preliminary data.</text>
</comment>
<protein>
    <submittedName>
        <fullName evidence="1">Uncharacterized protein</fullName>
    </submittedName>
</protein>
<evidence type="ECO:0000313" key="1">
    <source>
        <dbReference type="EMBL" id="KAK4116533.1"/>
    </source>
</evidence>
<dbReference type="RefSeq" id="XP_064674103.1">
    <property type="nucleotide sequence ID" value="XM_064809017.1"/>
</dbReference>
<sequence length="421" mass="48210">MAPYMSVERAHRSYGPVDKEALSSQLSKSERRLLRLGLVKSERWRQLPTEGLYQVVILEVLDDGRPYPLKRGGGRAFAVASVLDLGLRMLECSQGREALENLAGKAIRLWRERPAQGHCHAPAKMDLPGAVDEFLRSVRYRFPIVKLDDRNGFYHEEDTEKIFPSWIDELSMLKQSKFNPKAAAVLHLNWQLVDKLYWARLMADVARRHRHEDVLETQTVRFHRLQFHLAAMVTHHLCHLFVNFLREFEGLAGQVTDDDFLRLVKHHDPGAEFEAVFFGGRPKVFIDYKGPREESYPGRSYVIRRASSNDRRVAAVVAQDRIEAYLKGVMLLDFSVPLFTEAEGELPLMEAYRDVKRRYGDSKQESFQWQQGATGARRAAEVGSAGELSLSVPWNIHGAEYQTLKKASFDPAIRLADFQGF</sequence>
<organism evidence="1 2">
    <name type="scientific">Canariomyces notabilis</name>
    <dbReference type="NCBI Taxonomy" id="2074819"/>
    <lineage>
        <taxon>Eukaryota</taxon>
        <taxon>Fungi</taxon>
        <taxon>Dikarya</taxon>
        <taxon>Ascomycota</taxon>
        <taxon>Pezizomycotina</taxon>
        <taxon>Sordariomycetes</taxon>
        <taxon>Sordariomycetidae</taxon>
        <taxon>Sordariales</taxon>
        <taxon>Chaetomiaceae</taxon>
        <taxon>Canariomyces</taxon>
    </lineage>
</organism>
<keyword evidence="2" id="KW-1185">Reference proteome</keyword>
<dbReference type="Proteomes" id="UP001302812">
    <property type="component" value="Unassembled WGS sequence"/>
</dbReference>
<reference evidence="1" key="1">
    <citation type="journal article" date="2023" name="Mol. Phylogenet. Evol.">
        <title>Genome-scale phylogeny and comparative genomics of the fungal order Sordariales.</title>
        <authorList>
            <person name="Hensen N."/>
            <person name="Bonometti L."/>
            <person name="Westerberg I."/>
            <person name="Brannstrom I.O."/>
            <person name="Guillou S."/>
            <person name="Cros-Aarteil S."/>
            <person name="Calhoun S."/>
            <person name="Haridas S."/>
            <person name="Kuo A."/>
            <person name="Mondo S."/>
            <person name="Pangilinan J."/>
            <person name="Riley R."/>
            <person name="LaButti K."/>
            <person name="Andreopoulos B."/>
            <person name="Lipzen A."/>
            <person name="Chen C."/>
            <person name="Yan M."/>
            <person name="Daum C."/>
            <person name="Ng V."/>
            <person name="Clum A."/>
            <person name="Steindorff A."/>
            <person name="Ohm R.A."/>
            <person name="Martin F."/>
            <person name="Silar P."/>
            <person name="Natvig D.O."/>
            <person name="Lalanne C."/>
            <person name="Gautier V."/>
            <person name="Ament-Velasquez S.L."/>
            <person name="Kruys A."/>
            <person name="Hutchinson M.I."/>
            <person name="Powell A.J."/>
            <person name="Barry K."/>
            <person name="Miller A.N."/>
            <person name="Grigoriev I.V."/>
            <person name="Debuchy R."/>
            <person name="Gladieux P."/>
            <person name="Hiltunen Thoren M."/>
            <person name="Johannesson H."/>
        </authorList>
    </citation>
    <scope>NUCLEOTIDE SEQUENCE</scope>
    <source>
        <strain evidence="1">CBS 508.74</strain>
    </source>
</reference>